<dbReference type="EMBL" id="CP025704">
    <property type="protein sequence ID" value="AUN98981.1"/>
    <property type="molecule type" value="Genomic_DNA"/>
</dbReference>
<accession>A0A2K9NTY4</accession>
<dbReference type="Proteomes" id="UP000235584">
    <property type="component" value="Chromosome"/>
</dbReference>
<evidence type="ECO:0000313" key="1">
    <source>
        <dbReference type="EMBL" id="AUN98981.1"/>
    </source>
</evidence>
<dbReference type="OrthoDB" id="5289949at2"/>
<gene>
    <name evidence="1" type="ORF">C0V70_12890</name>
</gene>
<evidence type="ECO:0000313" key="2">
    <source>
        <dbReference type="Proteomes" id="UP000235584"/>
    </source>
</evidence>
<dbReference type="RefSeq" id="WP_102244272.1">
    <property type="nucleotide sequence ID" value="NZ_CP025704.1"/>
</dbReference>
<dbReference type="AlphaFoldDB" id="A0A2K9NTY4"/>
<proteinExistence type="predicted"/>
<dbReference type="KEGG" id="bsto:C0V70_12890"/>
<sequence length="320" mass="38453">MTIRGVVNPQSLKDYLGSRDLTEHLKLTKELSFHWANWDQTCLAQRRHYKNFNNNFHLMRMNQALNELKAKPVWLCNKIKVIRTDLFSLYESYLDSRLRLTWFERKEEILFSYDSEQGPYYTLTSMKWLDKDIYAQFVMRKILLEHYTLRSFRLNATIPVLFKMDNDVQTYKDKVEIHQLSEMGFIFKITDKNFLNKIKNSHTLELTIPVAPYKKIDALAMEEVFKRIDQHEISVERDSMLFKLESRILNFYGNLNNAKRSTNEEFYIFARYEDLLPDGHETELRNIFAPLVERTKNHFTQDLQEYEKIKQNKQFVKKAA</sequence>
<organism evidence="1 2">
    <name type="scientific">Bacteriovorax stolpii</name>
    <name type="common">Bdellovibrio stolpii</name>
    <dbReference type="NCBI Taxonomy" id="960"/>
    <lineage>
        <taxon>Bacteria</taxon>
        <taxon>Pseudomonadati</taxon>
        <taxon>Bdellovibrionota</taxon>
        <taxon>Bacteriovoracia</taxon>
        <taxon>Bacteriovoracales</taxon>
        <taxon>Bacteriovoracaceae</taxon>
        <taxon>Bacteriovorax</taxon>
    </lineage>
</organism>
<keyword evidence="2" id="KW-1185">Reference proteome</keyword>
<name>A0A2K9NTY4_BACTC</name>
<reference evidence="1 2" key="1">
    <citation type="submission" date="2018-01" db="EMBL/GenBank/DDBJ databases">
        <title>Complete genome sequence of Bacteriovorax stolpii DSM12778.</title>
        <authorList>
            <person name="Tang B."/>
            <person name="Chang J."/>
        </authorList>
    </citation>
    <scope>NUCLEOTIDE SEQUENCE [LARGE SCALE GENOMIC DNA]</scope>
    <source>
        <strain evidence="1 2">DSM 12778</strain>
    </source>
</reference>
<protein>
    <submittedName>
        <fullName evidence="1">Uncharacterized protein</fullName>
    </submittedName>
</protein>